<organism evidence="2 3">
    <name type="scientific">Solanum bulbocastanum</name>
    <name type="common">Wild potato</name>
    <dbReference type="NCBI Taxonomy" id="147425"/>
    <lineage>
        <taxon>Eukaryota</taxon>
        <taxon>Viridiplantae</taxon>
        <taxon>Streptophyta</taxon>
        <taxon>Embryophyta</taxon>
        <taxon>Tracheophyta</taxon>
        <taxon>Spermatophyta</taxon>
        <taxon>Magnoliopsida</taxon>
        <taxon>eudicotyledons</taxon>
        <taxon>Gunneridae</taxon>
        <taxon>Pentapetalae</taxon>
        <taxon>asterids</taxon>
        <taxon>lamiids</taxon>
        <taxon>Solanales</taxon>
        <taxon>Solanaceae</taxon>
        <taxon>Solanoideae</taxon>
        <taxon>Solaneae</taxon>
        <taxon>Solanum</taxon>
    </lineage>
</organism>
<comment type="caution">
    <text evidence="2">The sequence shown here is derived from an EMBL/GenBank/DDBJ whole genome shotgun (WGS) entry which is preliminary data.</text>
</comment>
<dbReference type="Pfam" id="PF03321">
    <property type="entry name" value="GH3"/>
    <property type="match status" value="1"/>
</dbReference>
<name>A0AAN8TMP1_SOLBU</name>
<dbReference type="EMBL" id="JBANQN010000005">
    <property type="protein sequence ID" value="KAK6789900.1"/>
    <property type="molecule type" value="Genomic_DNA"/>
</dbReference>
<sequence>MKMLEESENKFDPQQVIDEFELLSKDAGRIQEETLQKILEENGRTEYLQQWGLNGKTDQVSFKNCVPLVTHEDLEPYIHRIVDGDLNPILTKKSITTISLSSGTTQGKPKFVPFNEELMESTMQIFKTSFAFRNREFPVVNGKALQFIYGSKQFKTKGGLAAGTATTNVFRNSQFKKTMKAMQTPGCSPDEVIFGPDCNQSLYCHLLCGLILHNEVQVVSSTFAHSIVHAFRKFEQVWQELVANIRDGVLSSRVTVPSIRSAMSKLLKPDPELADTIYNTCIRLSNWYGLIPELFPNTRYIYGIMTGSMEPYLKKLRHYAGELPLLSADYGSSEGWIGANVNPELPPELVTYAVLPNIGYFEFIPLVENVDGVEATPVGLTEVKLELQFICRRNLLLSINIDKNTEKDLQLAVEAAAQLLLNEKLEVVDFSSNVNTSADPGHYVIFWELNGEASKEILKECCNCLDKSFIDAGYVSSRKVKTIGALELRIVKRGTFHKILDHFVGLGAAVSQFKTPRCVGTTNLSVLQILSSNVVESYFSTAFS</sequence>
<dbReference type="Proteomes" id="UP001371456">
    <property type="component" value="Unassembled WGS sequence"/>
</dbReference>
<evidence type="ECO:0000259" key="1">
    <source>
        <dbReference type="Pfam" id="PF23572"/>
    </source>
</evidence>
<keyword evidence="3" id="KW-1185">Reference proteome</keyword>
<protein>
    <recommendedName>
        <fullName evidence="1">GH3 C-terminal domain-containing protein</fullName>
    </recommendedName>
</protein>
<dbReference type="PANTHER" id="PTHR31901">
    <property type="entry name" value="GH3 DOMAIN-CONTAINING PROTEIN"/>
    <property type="match status" value="1"/>
</dbReference>
<accession>A0AAN8TMP1</accession>
<proteinExistence type="predicted"/>
<dbReference type="GO" id="GO:0005737">
    <property type="term" value="C:cytoplasm"/>
    <property type="evidence" value="ECO:0007669"/>
    <property type="project" value="TreeGrafter"/>
</dbReference>
<gene>
    <name evidence="2" type="ORF">RDI58_013700</name>
</gene>
<dbReference type="Pfam" id="PF23572">
    <property type="entry name" value="GH3_C"/>
    <property type="match status" value="1"/>
</dbReference>
<dbReference type="PANTHER" id="PTHR31901:SF5">
    <property type="entry name" value="JASMONOYL--L-AMINO ACID SYNTHETASE JAR1"/>
    <property type="match status" value="1"/>
</dbReference>
<dbReference type="AlphaFoldDB" id="A0AAN8TMP1"/>
<dbReference type="GO" id="GO:0016881">
    <property type="term" value="F:acid-amino acid ligase activity"/>
    <property type="evidence" value="ECO:0007669"/>
    <property type="project" value="TreeGrafter"/>
</dbReference>
<feature type="domain" description="GH3 C-terminal" evidence="1">
    <location>
        <begin position="407"/>
        <end position="521"/>
    </location>
</feature>
<dbReference type="InterPro" id="IPR004993">
    <property type="entry name" value="GH3"/>
</dbReference>
<dbReference type="InterPro" id="IPR055378">
    <property type="entry name" value="GH3_C"/>
</dbReference>
<evidence type="ECO:0000313" key="3">
    <source>
        <dbReference type="Proteomes" id="UP001371456"/>
    </source>
</evidence>
<evidence type="ECO:0000313" key="2">
    <source>
        <dbReference type="EMBL" id="KAK6789900.1"/>
    </source>
</evidence>
<reference evidence="2 3" key="1">
    <citation type="submission" date="2024-02" db="EMBL/GenBank/DDBJ databases">
        <title>de novo genome assembly of Solanum bulbocastanum strain 11H21.</title>
        <authorList>
            <person name="Hosaka A.J."/>
        </authorList>
    </citation>
    <scope>NUCLEOTIDE SEQUENCE [LARGE SCALE GENOMIC DNA]</scope>
    <source>
        <tissue evidence="2">Young leaves</tissue>
    </source>
</reference>